<evidence type="ECO:0000259" key="7">
    <source>
        <dbReference type="Pfam" id="PF02776"/>
    </source>
</evidence>
<dbReference type="Pfam" id="PF02776">
    <property type="entry name" value="TPP_enzyme_N"/>
    <property type="match status" value="1"/>
</dbReference>
<dbReference type="GO" id="GO:0050660">
    <property type="term" value="F:flavin adenine dinucleotide binding"/>
    <property type="evidence" value="ECO:0007669"/>
    <property type="project" value="TreeGrafter"/>
</dbReference>
<organism evidence="8 9">
    <name type="scientific">Paenibacillus pasadenensis</name>
    <dbReference type="NCBI Taxonomy" id="217090"/>
    <lineage>
        <taxon>Bacteria</taxon>
        <taxon>Bacillati</taxon>
        <taxon>Bacillota</taxon>
        <taxon>Bacilli</taxon>
        <taxon>Bacillales</taxon>
        <taxon>Paenibacillaceae</taxon>
        <taxon>Paenibacillus</taxon>
    </lineage>
</organism>
<evidence type="ECO:0000313" key="9">
    <source>
        <dbReference type="Proteomes" id="UP000234789"/>
    </source>
</evidence>
<dbReference type="Proteomes" id="UP000234789">
    <property type="component" value="Unassembled WGS sequence"/>
</dbReference>
<dbReference type="CDD" id="cd07035">
    <property type="entry name" value="TPP_PYR_POX_like"/>
    <property type="match status" value="1"/>
</dbReference>
<evidence type="ECO:0000259" key="5">
    <source>
        <dbReference type="Pfam" id="PF00205"/>
    </source>
</evidence>
<feature type="domain" description="Thiamine pyrophosphate enzyme central" evidence="5">
    <location>
        <begin position="190"/>
        <end position="326"/>
    </location>
</feature>
<dbReference type="SUPFAM" id="SSF52518">
    <property type="entry name" value="Thiamin diphosphate-binding fold (THDP-binding)"/>
    <property type="match status" value="2"/>
</dbReference>
<evidence type="ECO:0000256" key="3">
    <source>
        <dbReference type="ARBA" id="ARBA00023052"/>
    </source>
</evidence>
<evidence type="ECO:0000256" key="1">
    <source>
        <dbReference type="ARBA" id="ARBA00001964"/>
    </source>
</evidence>
<evidence type="ECO:0000313" key="8">
    <source>
        <dbReference type="EMBL" id="PLT44581.1"/>
    </source>
</evidence>
<dbReference type="GO" id="GO:0030976">
    <property type="term" value="F:thiamine pyrophosphate binding"/>
    <property type="evidence" value="ECO:0007669"/>
    <property type="project" value="InterPro"/>
</dbReference>
<dbReference type="InterPro" id="IPR011766">
    <property type="entry name" value="TPP_enzyme_TPP-bd"/>
</dbReference>
<name>A0A2N5N2L6_9BACL</name>
<keyword evidence="9" id="KW-1185">Reference proteome</keyword>
<dbReference type="GO" id="GO:0003984">
    <property type="term" value="F:acetolactate synthase activity"/>
    <property type="evidence" value="ECO:0007669"/>
    <property type="project" value="UniProtKB-EC"/>
</dbReference>
<dbReference type="AlphaFoldDB" id="A0A2N5N2L6"/>
<dbReference type="Gene3D" id="3.40.50.970">
    <property type="match status" value="2"/>
</dbReference>
<keyword evidence="3 4" id="KW-0786">Thiamine pyrophosphate</keyword>
<dbReference type="Pfam" id="PF00205">
    <property type="entry name" value="TPP_enzyme_M"/>
    <property type="match status" value="1"/>
</dbReference>
<dbReference type="EMBL" id="NFEZ01000004">
    <property type="protein sequence ID" value="PLT44581.1"/>
    <property type="molecule type" value="Genomic_DNA"/>
</dbReference>
<keyword evidence="8" id="KW-0808">Transferase</keyword>
<dbReference type="EC" id="2.2.1.6" evidence="8"/>
<dbReference type="OrthoDB" id="4494979at2"/>
<protein>
    <submittedName>
        <fullName evidence="8">Acetolactate synthase large subunit</fullName>
        <ecNumber evidence="8">2.2.1.6</ecNumber>
    </submittedName>
</protein>
<dbReference type="GO" id="GO:0000287">
    <property type="term" value="F:magnesium ion binding"/>
    <property type="evidence" value="ECO:0007669"/>
    <property type="project" value="InterPro"/>
</dbReference>
<comment type="similarity">
    <text evidence="2 4">Belongs to the TPP enzyme family.</text>
</comment>
<reference evidence="8 9" key="1">
    <citation type="submission" date="2017-05" db="EMBL/GenBank/DDBJ databases">
        <title>Functional genome analysis of Paenibacillus pasadenensis strain R16: insights on endophytic life style and antifungal activity.</title>
        <authorList>
            <person name="Passera A."/>
            <person name="Marcolungo L."/>
            <person name="Casati P."/>
            <person name="Brasca M."/>
            <person name="Quaglino F."/>
            <person name="Delledonne M."/>
        </authorList>
    </citation>
    <scope>NUCLEOTIDE SEQUENCE [LARGE SCALE GENOMIC DNA]</scope>
    <source>
        <strain evidence="8 9">R16</strain>
    </source>
</reference>
<dbReference type="InterPro" id="IPR012001">
    <property type="entry name" value="Thiamin_PyroP_enz_TPP-bd_dom"/>
</dbReference>
<dbReference type="Pfam" id="PF02775">
    <property type="entry name" value="TPP_enzyme_C"/>
    <property type="match status" value="1"/>
</dbReference>
<dbReference type="GO" id="GO:0009097">
    <property type="term" value="P:isoleucine biosynthetic process"/>
    <property type="evidence" value="ECO:0007669"/>
    <property type="project" value="TreeGrafter"/>
</dbReference>
<dbReference type="SUPFAM" id="SSF52467">
    <property type="entry name" value="DHS-like NAD/FAD-binding domain"/>
    <property type="match status" value="1"/>
</dbReference>
<dbReference type="RefSeq" id="WP_028600355.1">
    <property type="nucleotide sequence ID" value="NZ_BIMM01000038.1"/>
</dbReference>
<dbReference type="InterPro" id="IPR029061">
    <property type="entry name" value="THDP-binding"/>
</dbReference>
<gene>
    <name evidence="8" type="ORF">B8V81_3012</name>
</gene>
<evidence type="ECO:0000256" key="2">
    <source>
        <dbReference type="ARBA" id="ARBA00007812"/>
    </source>
</evidence>
<dbReference type="InterPro" id="IPR012000">
    <property type="entry name" value="Thiamin_PyroP_enz_cen_dom"/>
</dbReference>
<sequence length="543" mass="58208">MIVAEAMLRYLKDQGVEHLFGIPAGIIGPIYDSLIDVGIKPVITKNEAGSAYMAARFSSTTGRLSVCAGAGAVGVSNMMNGIADAKRAKAPMLVIAGAVNRWQMGKGAIQELDGEQMVKVVTKYSATVLREEDVLTELDRAVRAALTPPCGPVYLSIPIDIQRAAFNGPLPQPPALAPLPERRRPDPQLLQQAAAALQAASRGLIFVGRGGRGFGADIERLAERLGWPIITTPAGKGAVASDHPLYLGNYGFSSSDAAFRYVNGSEPECLLVLGTSLGEASTCNFNEVLVKGRKVIHVDRDSSELGKVFPTDIPIEADLGDVLPHLLEQAGSAREPYAAERPINDPYVRDHTGLSLRLFLEELGEALPADTRYACDIGEFTNFALKYLTVPAAGDFEINLDYGAMGSAIAGAAGLAVAEPERPIAVLAGDGCFFMNGMDILTAKEYGYKIIYVIINNAMLSYVERGQQFLFKRTLPDYKQERISIAAMMEAAGVRSMTVRQLEQMDEVRSFVDGLDGPCVIEVVTDGSEPAPILDRLKALVSS</sequence>
<accession>A0A2N5N2L6</accession>
<dbReference type="GO" id="GO:0009099">
    <property type="term" value="P:L-valine biosynthetic process"/>
    <property type="evidence" value="ECO:0007669"/>
    <property type="project" value="TreeGrafter"/>
</dbReference>
<dbReference type="GO" id="GO:0005948">
    <property type="term" value="C:acetolactate synthase complex"/>
    <property type="evidence" value="ECO:0007669"/>
    <property type="project" value="TreeGrafter"/>
</dbReference>
<dbReference type="CDD" id="cd00568">
    <property type="entry name" value="TPP_enzymes"/>
    <property type="match status" value="1"/>
</dbReference>
<feature type="domain" description="Thiamine pyrophosphate enzyme N-terminal TPP-binding" evidence="7">
    <location>
        <begin position="3"/>
        <end position="117"/>
    </location>
</feature>
<dbReference type="InterPro" id="IPR045229">
    <property type="entry name" value="TPP_enz"/>
</dbReference>
<dbReference type="PANTHER" id="PTHR18968:SF166">
    <property type="entry name" value="2-HYDROXYACYL-COA LYASE 2"/>
    <property type="match status" value="1"/>
</dbReference>
<comment type="cofactor">
    <cofactor evidence="1">
        <name>thiamine diphosphate</name>
        <dbReference type="ChEBI" id="CHEBI:58937"/>
    </cofactor>
</comment>
<proteinExistence type="inferred from homology"/>
<evidence type="ECO:0000256" key="4">
    <source>
        <dbReference type="RuleBase" id="RU362132"/>
    </source>
</evidence>
<evidence type="ECO:0000259" key="6">
    <source>
        <dbReference type="Pfam" id="PF02775"/>
    </source>
</evidence>
<dbReference type="InterPro" id="IPR029035">
    <property type="entry name" value="DHS-like_NAD/FAD-binding_dom"/>
</dbReference>
<feature type="domain" description="Thiamine pyrophosphate enzyme TPP-binding" evidence="6">
    <location>
        <begin position="376"/>
        <end position="523"/>
    </location>
</feature>
<comment type="caution">
    <text evidence="8">The sequence shown here is derived from an EMBL/GenBank/DDBJ whole genome shotgun (WGS) entry which is preliminary data.</text>
</comment>
<dbReference type="PANTHER" id="PTHR18968">
    <property type="entry name" value="THIAMINE PYROPHOSPHATE ENZYMES"/>
    <property type="match status" value="1"/>
</dbReference>
<dbReference type="Gene3D" id="3.40.50.1220">
    <property type="entry name" value="TPP-binding domain"/>
    <property type="match status" value="1"/>
</dbReference>